<comment type="caution">
    <text evidence="1">The sequence shown here is derived from an EMBL/GenBank/DDBJ whole genome shotgun (WGS) entry which is preliminary data.</text>
</comment>
<evidence type="ECO:0000313" key="2">
    <source>
        <dbReference type="Proteomes" id="UP000475862"/>
    </source>
</evidence>
<gene>
    <name evidence="1" type="ORF">AGLY_017647</name>
</gene>
<evidence type="ECO:0000313" key="1">
    <source>
        <dbReference type="EMBL" id="KAE9521955.1"/>
    </source>
</evidence>
<dbReference type="AlphaFoldDB" id="A0A6G0SV28"/>
<sequence length="185" mass="21621">MNIKTTEKINHFNLEALIKLNKTVIKLDKDLTPLKPLLQLNTFLGNFFSSLDILNYSIKYESRESTADTLMYYTLYTFYIHSKIYSPALVEQESLQSVVVNIAVKDVFHLLIIKPVEPPGLNETKMKKYKIEVIKYRHLDTRRYDIFQKYAVSFDIRHTFGTGERKFSMSYVCKTETKHADTTSS</sequence>
<proteinExistence type="predicted"/>
<organism evidence="1 2">
    <name type="scientific">Aphis glycines</name>
    <name type="common">Soybean aphid</name>
    <dbReference type="NCBI Taxonomy" id="307491"/>
    <lineage>
        <taxon>Eukaryota</taxon>
        <taxon>Metazoa</taxon>
        <taxon>Ecdysozoa</taxon>
        <taxon>Arthropoda</taxon>
        <taxon>Hexapoda</taxon>
        <taxon>Insecta</taxon>
        <taxon>Pterygota</taxon>
        <taxon>Neoptera</taxon>
        <taxon>Paraneoptera</taxon>
        <taxon>Hemiptera</taxon>
        <taxon>Sternorrhyncha</taxon>
        <taxon>Aphidomorpha</taxon>
        <taxon>Aphidoidea</taxon>
        <taxon>Aphididae</taxon>
        <taxon>Aphidini</taxon>
        <taxon>Aphis</taxon>
        <taxon>Aphis</taxon>
    </lineage>
</organism>
<reference evidence="1 2" key="1">
    <citation type="submission" date="2019-08" db="EMBL/GenBank/DDBJ databases">
        <title>The genome of the soybean aphid Biotype 1, its phylome, world population structure and adaptation to the North American continent.</title>
        <authorList>
            <person name="Giordano R."/>
            <person name="Donthu R.K."/>
            <person name="Hernandez A.G."/>
            <person name="Wright C.L."/>
            <person name="Zimin A.V."/>
        </authorList>
    </citation>
    <scope>NUCLEOTIDE SEQUENCE [LARGE SCALE GENOMIC DNA]</scope>
    <source>
        <tissue evidence="1">Whole aphids</tissue>
    </source>
</reference>
<keyword evidence="2" id="KW-1185">Reference proteome</keyword>
<accession>A0A6G0SV28</accession>
<name>A0A6G0SV28_APHGL</name>
<dbReference type="EMBL" id="VYZN01001802">
    <property type="protein sequence ID" value="KAE9521955.1"/>
    <property type="molecule type" value="Genomic_DNA"/>
</dbReference>
<protein>
    <submittedName>
        <fullName evidence="1">Uncharacterized protein</fullName>
    </submittedName>
</protein>
<dbReference type="Proteomes" id="UP000475862">
    <property type="component" value="Unassembled WGS sequence"/>
</dbReference>